<proteinExistence type="predicted"/>
<comment type="caution">
    <text evidence="1">The sequence shown here is derived from an EMBL/GenBank/DDBJ whole genome shotgun (WGS) entry which is preliminary data.</text>
</comment>
<evidence type="ECO:0000313" key="1">
    <source>
        <dbReference type="EMBL" id="OGG43748.1"/>
    </source>
</evidence>
<dbReference type="Proteomes" id="UP000176633">
    <property type="component" value="Unassembled WGS sequence"/>
</dbReference>
<dbReference type="AlphaFoldDB" id="A0A1F6C3V2"/>
<reference evidence="1 2" key="1">
    <citation type="journal article" date="2016" name="Nat. Commun.">
        <title>Thousands of microbial genomes shed light on interconnected biogeochemical processes in an aquifer system.</title>
        <authorList>
            <person name="Anantharaman K."/>
            <person name="Brown C.T."/>
            <person name="Hug L.A."/>
            <person name="Sharon I."/>
            <person name="Castelle C.J."/>
            <person name="Probst A.J."/>
            <person name="Thomas B.C."/>
            <person name="Singh A."/>
            <person name="Wilkins M.J."/>
            <person name="Karaoz U."/>
            <person name="Brodie E.L."/>
            <person name="Williams K.H."/>
            <person name="Hubbard S.S."/>
            <person name="Banfield J.F."/>
        </authorList>
    </citation>
    <scope>NUCLEOTIDE SEQUENCE [LARGE SCALE GENOMIC DNA]</scope>
</reference>
<dbReference type="EMBL" id="MFKM01000006">
    <property type="protein sequence ID" value="OGG43748.1"/>
    <property type="molecule type" value="Genomic_DNA"/>
</dbReference>
<protein>
    <submittedName>
        <fullName evidence="1">Uncharacterized protein</fullName>
    </submittedName>
</protein>
<evidence type="ECO:0000313" key="2">
    <source>
        <dbReference type="Proteomes" id="UP000176633"/>
    </source>
</evidence>
<accession>A0A1F6C3V2</accession>
<sequence>MAYSIILKEKAAKLRKGGYSLNEIHQKLGVSKSIVSDWVRTIVLNNKARLRLLNKIKVGQAISAKNKKKKTNQIIKAYYHTALTDISSFNLDKNSSKIICSLIYYCEGVKDMYSGVRFINSDPKLVETFLKLLRESFDVDEKKFRVCAHLHKYHVLKKQLNFWSKTTQIPLSQFIKPYIKQNTGKRIRKGYNGCVSIRYHDIAVARQLLSIARAFFQNKGA</sequence>
<dbReference type="STRING" id="1798473.A3G50_01070"/>
<name>A0A1F6C3V2_9BACT</name>
<gene>
    <name evidence="1" type="ORF">A3G50_01070</name>
</gene>
<organism evidence="1 2">
    <name type="scientific">Candidatus Jorgensenbacteria bacterium RIFCSPLOWO2_12_FULL_42_11</name>
    <dbReference type="NCBI Taxonomy" id="1798473"/>
    <lineage>
        <taxon>Bacteria</taxon>
        <taxon>Candidatus Joergenseniibacteriota</taxon>
    </lineage>
</organism>